<dbReference type="Pfam" id="PF13966">
    <property type="entry name" value="zf-RVT"/>
    <property type="match status" value="1"/>
</dbReference>
<reference evidence="3" key="1">
    <citation type="journal article" date="2019" name="Sci. Rep.">
        <title>Draft genome of Tanacetum cinerariifolium, the natural source of mosquito coil.</title>
        <authorList>
            <person name="Yamashiro T."/>
            <person name="Shiraishi A."/>
            <person name="Satake H."/>
            <person name="Nakayama K."/>
        </authorList>
    </citation>
    <scope>NUCLEOTIDE SEQUENCE</scope>
</reference>
<dbReference type="PANTHER" id="PTHR33710:SF64">
    <property type="entry name" value="ENDONUCLEASE_EXONUCLEASE_PHOSPHATASE DOMAIN-CONTAINING PROTEIN"/>
    <property type="match status" value="1"/>
</dbReference>
<keyword evidence="3" id="KW-0695">RNA-directed DNA polymerase</keyword>
<protein>
    <submittedName>
        <fullName evidence="3">RNA-directed DNA polymerase, eukaryota</fullName>
    </submittedName>
</protein>
<keyword evidence="3" id="KW-0808">Transferase</keyword>
<organism evidence="3">
    <name type="scientific">Tanacetum cinerariifolium</name>
    <name type="common">Dalmatian daisy</name>
    <name type="synonym">Chrysanthemum cinerariifolium</name>
    <dbReference type="NCBI Taxonomy" id="118510"/>
    <lineage>
        <taxon>Eukaryota</taxon>
        <taxon>Viridiplantae</taxon>
        <taxon>Streptophyta</taxon>
        <taxon>Embryophyta</taxon>
        <taxon>Tracheophyta</taxon>
        <taxon>Spermatophyta</taxon>
        <taxon>Magnoliopsida</taxon>
        <taxon>eudicotyledons</taxon>
        <taxon>Gunneridae</taxon>
        <taxon>Pentapetalae</taxon>
        <taxon>asterids</taxon>
        <taxon>campanulids</taxon>
        <taxon>Asterales</taxon>
        <taxon>Asteraceae</taxon>
        <taxon>Asteroideae</taxon>
        <taxon>Anthemideae</taxon>
        <taxon>Anthemidinae</taxon>
        <taxon>Tanacetum</taxon>
    </lineage>
</organism>
<dbReference type="PANTHER" id="PTHR33710">
    <property type="entry name" value="BNAC02G09200D PROTEIN"/>
    <property type="match status" value="1"/>
</dbReference>
<evidence type="ECO:0000313" key="3">
    <source>
        <dbReference type="EMBL" id="GFA25609.1"/>
    </source>
</evidence>
<sequence>MNFMSLNIQSLAQKAKKDWVKELCVRNKVNFMSLQETKMETLEIFNIKRCWGNFNFDYVYSPSDDSSGGILCVWDPRMFHKDNSMIFDYLVMVRGEWITNDKMMLWDYLILVIGNWQGKVIIMGDFNKVRKQEEIYGSVFNIHGADAFNLFILNAGLEEIHLGGYSFTWCKTASKMSKPDRFLIFEGIVSACPNISVITLDQNLSNHRPILMRESKFDFGQTPFRFFHYWFDVEGFDEFVKNTWKDAQVIYFNGMGKFMKKLKFLKGKIREWTKIKRVNSNNHKAKLKEQLAEIDILVDKGEGNSKILNNHSFIFKSLQDIDKLESMELAQIAKIKWGIEGDENTKYYRGTLNKQRSQLAISGVLVDEIWINKQSMIFKVDFEKAYDSVRWDFLIDVLKKFDLGDRWCSWTQGCLASSRGSVLVNGSPTFEFQFYKGLKQGDPLSPLLFLLVMKSLHLSVQRVVDADIVRETESLKYQGMNFVDHIHRKMGNGLDTYFWDDAWKRDIAFKHLYPRIYALESINKIFVASKLGQDSLGLSLRRAPRVGAEQSQFNALQMISEVASVRRVIDEKILPSVSSKIRWVNAVPIKVNIHAWKVKLDCLPTRLNISRHGMNIESIICPICDKEVESSSHIFLACHFVREVFSRIATWWDVPFIEMSTYEEWLLWILNLRLPFNNKHMLEGVCYIIWWCIWSFRNKIIFGLELPKKEFIFDDI</sequence>
<evidence type="ECO:0000259" key="2">
    <source>
        <dbReference type="Pfam" id="PF13966"/>
    </source>
</evidence>
<dbReference type="EMBL" id="BKCJ010393528">
    <property type="protein sequence ID" value="GFA25609.1"/>
    <property type="molecule type" value="Genomic_DNA"/>
</dbReference>
<dbReference type="AlphaFoldDB" id="A0A699JB35"/>
<feature type="domain" description="Reverse transcriptase zinc-binding" evidence="2">
    <location>
        <begin position="577"/>
        <end position="644"/>
    </location>
</feature>
<comment type="caution">
    <text evidence="3">The sequence shown here is derived from an EMBL/GenBank/DDBJ whole genome shotgun (WGS) entry which is preliminary data.</text>
</comment>
<accession>A0A699JB35</accession>
<feature type="non-terminal residue" evidence="3">
    <location>
        <position position="716"/>
    </location>
</feature>
<dbReference type="SUPFAM" id="SSF56672">
    <property type="entry name" value="DNA/RNA polymerases"/>
    <property type="match status" value="1"/>
</dbReference>
<keyword evidence="3" id="KW-0548">Nucleotidyltransferase</keyword>
<proteinExistence type="predicted"/>
<dbReference type="GO" id="GO:0003964">
    <property type="term" value="F:RNA-directed DNA polymerase activity"/>
    <property type="evidence" value="ECO:0007669"/>
    <property type="project" value="UniProtKB-KW"/>
</dbReference>
<dbReference type="InterPro" id="IPR036691">
    <property type="entry name" value="Endo/exonu/phosph_ase_sf"/>
</dbReference>
<gene>
    <name evidence="3" type="ORF">Tci_597581</name>
</gene>
<dbReference type="InterPro" id="IPR000477">
    <property type="entry name" value="RT_dom"/>
</dbReference>
<dbReference type="SUPFAM" id="SSF56219">
    <property type="entry name" value="DNase I-like"/>
    <property type="match status" value="1"/>
</dbReference>
<dbReference type="Gene3D" id="3.60.10.10">
    <property type="entry name" value="Endonuclease/exonuclease/phosphatase"/>
    <property type="match status" value="1"/>
</dbReference>
<dbReference type="InterPro" id="IPR026960">
    <property type="entry name" value="RVT-Znf"/>
</dbReference>
<name>A0A699JB35_TANCI</name>
<evidence type="ECO:0000259" key="1">
    <source>
        <dbReference type="Pfam" id="PF00078"/>
    </source>
</evidence>
<dbReference type="InterPro" id="IPR043502">
    <property type="entry name" value="DNA/RNA_pol_sf"/>
</dbReference>
<dbReference type="Pfam" id="PF00078">
    <property type="entry name" value="RVT_1"/>
    <property type="match status" value="1"/>
</dbReference>
<feature type="domain" description="Reverse transcriptase" evidence="1">
    <location>
        <begin position="372"/>
        <end position="460"/>
    </location>
</feature>